<sequence>MPSFKFHIVTVISIFVALALGIMVGTTLSDGVISNSQMSTIDLMQNRIVNLEEENKELISSLQETQLLKGNLKKRERDLFYKTLDRREYSTPLNLLFFDEQQLTEDWSYYLEEIDLKINKIVLNSNMEKEAYKHKLSKSLNLEVEALYTLLGKQIAMGINTQEFTHFLSLQEMKLASFEGEALPSNAQTYVFLFKDEHYDKSLAEIANAFAKQGLNVIIALSEDVDKDFEKSFHHSASIIRGVNQSTGLLQVLQSIK</sequence>
<proteinExistence type="predicted"/>
<evidence type="ECO:0000313" key="2">
    <source>
        <dbReference type="EMBL" id="XCI27783.1"/>
    </source>
</evidence>
<dbReference type="GO" id="GO:0055070">
    <property type="term" value="P:copper ion homeostasis"/>
    <property type="evidence" value="ECO:0007669"/>
    <property type="project" value="InterPro"/>
</dbReference>
<dbReference type="GO" id="GO:0016020">
    <property type="term" value="C:membrane"/>
    <property type="evidence" value="ECO:0007669"/>
    <property type="project" value="InterPro"/>
</dbReference>
<dbReference type="AlphaFoldDB" id="A0AAU8HQK3"/>
<keyword evidence="1" id="KW-0175">Coiled coil</keyword>
<organism evidence="2">
    <name type="scientific">Proteinivorax hydrogeniformans</name>
    <dbReference type="NCBI Taxonomy" id="1826727"/>
    <lineage>
        <taxon>Bacteria</taxon>
        <taxon>Bacillati</taxon>
        <taxon>Bacillota</taxon>
        <taxon>Clostridia</taxon>
        <taxon>Eubacteriales</taxon>
        <taxon>Proteinivoracaceae</taxon>
        <taxon>Proteinivorax</taxon>
    </lineage>
</organism>
<evidence type="ECO:0000256" key="1">
    <source>
        <dbReference type="SAM" id="Coils"/>
    </source>
</evidence>
<dbReference type="Pfam" id="PF11382">
    <property type="entry name" value="MctB"/>
    <property type="match status" value="1"/>
</dbReference>
<accession>A0AAU8HQK3</accession>
<reference evidence="2" key="2">
    <citation type="submission" date="2024-06" db="EMBL/GenBank/DDBJ databases">
        <authorList>
            <person name="Petrova K.O."/>
            <person name="Toshchakov S.V."/>
            <person name="Boltjanskaja Y.V."/>
            <person name="Kevbrin V.V."/>
        </authorList>
    </citation>
    <scope>NUCLEOTIDE SEQUENCE</scope>
    <source>
        <strain evidence="2">Z-710</strain>
    </source>
</reference>
<reference evidence="2" key="1">
    <citation type="journal article" date="2018" name="Antonie Van Leeuwenhoek">
        <title>Proteinivorax hydrogeniformans sp. nov., an anaerobic, haloalkaliphilic bacterium fermenting proteinaceous compounds with high hydrogen production.</title>
        <authorList>
            <person name="Boltyanskaya Y."/>
            <person name="Detkova E."/>
            <person name="Pimenov N."/>
            <person name="Kevbrin V."/>
        </authorList>
    </citation>
    <scope>NUCLEOTIDE SEQUENCE</scope>
    <source>
        <strain evidence="2">Z-710</strain>
    </source>
</reference>
<feature type="coiled-coil region" evidence="1">
    <location>
        <begin position="41"/>
        <end position="68"/>
    </location>
</feature>
<dbReference type="RefSeq" id="WP_353892360.1">
    <property type="nucleotide sequence ID" value="NZ_CP159485.1"/>
</dbReference>
<protein>
    <submittedName>
        <fullName evidence="2">Copper transporter</fullName>
    </submittedName>
</protein>
<dbReference type="EMBL" id="CP159485">
    <property type="protein sequence ID" value="XCI27783.1"/>
    <property type="molecule type" value="Genomic_DNA"/>
</dbReference>
<gene>
    <name evidence="2" type="ORF">PRVXH_001705</name>
</gene>
<dbReference type="InterPro" id="IPR021522">
    <property type="entry name" value="MctB"/>
</dbReference>
<name>A0AAU8HQK3_9FIRM</name>